<name>A0A7S4FI42_9EUGL</name>
<dbReference type="PROSITE" id="PS50222">
    <property type="entry name" value="EF_HAND_2"/>
    <property type="match status" value="1"/>
</dbReference>
<gene>
    <name evidence="5" type="ORF">EGYM00163_LOCUS6800</name>
</gene>
<protein>
    <submittedName>
        <fullName evidence="5">Uncharacterized protein</fullName>
    </submittedName>
</protein>
<feature type="region of interest" description="Disordered" evidence="2">
    <location>
        <begin position="929"/>
        <end position="982"/>
    </location>
</feature>
<dbReference type="GO" id="GO:0005524">
    <property type="term" value="F:ATP binding"/>
    <property type="evidence" value="ECO:0007669"/>
    <property type="project" value="InterPro"/>
</dbReference>
<feature type="domain" description="Protein kinase" evidence="3">
    <location>
        <begin position="614"/>
        <end position="885"/>
    </location>
</feature>
<dbReference type="PANTHER" id="PTHR44329">
    <property type="entry name" value="SERINE/THREONINE-PROTEIN KINASE TNNI3K-RELATED"/>
    <property type="match status" value="1"/>
</dbReference>
<dbReference type="GO" id="GO:0005509">
    <property type="term" value="F:calcium ion binding"/>
    <property type="evidence" value="ECO:0007669"/>
    <property type="project" value="InterPro"/>
</dbReference>
<keyword evidence="1" id="KW-0106">Calcium</keyword>
<dbReference type="EMBL" id="HBJA01021350">
    <property type="protein sequence ID" value="CAE0795681.1"/>
    <property type="molecule type" value="Transcribed_RNA"/>
</dbReference>
<feature type="compositionally biased region" description="Polar residues" evidence="2">
    <location>
        <begin position="77"/>
        <end position="110"/>
    </location>
</feature>
<dbReference type="Gene3D" id="1.10.510.10">
    <property type="entry name" value="Transferase(Phosphotransferase) domain 1"/>
    <property type="match status" value="1"/>
</dbReference>
<dbReference type="AlphaFoldDB" id="A0A7S4FI42"/>
<dbReference type="Gene3D" id="1.10.238.10">
    <property type="entry name" value="EF-hand"/>
    <property type="match status" value="1"/>
</dbReference>
<feature type="compositionally biased region" description="Pro residues" evidence="2">
    <location>
        <begin position="966"/>
        <end position="982"/>
    </location>
</feature>
<dbReference type="SUPFAM" id="SSF47473">
    <property type="entry name" value="EF-hand"/>
    <property type="match status" value="1"/>
</dbReference>
<evidence type="ECO:0000313" key="5">
    <source>
        <dbReference type="EMBL" id="CAE0795681.1"/>
    </source>
</evidence>
<dbReference type="InterPro" id="IPR000719">
    <property type="entry name" value="Prot_kinase_dom"/>
</dbReference>
<feature type="region of interest" description="Disordered" evidence="2">
    <location>
        <begin position="77"/>
        <end position="121"/>
    </location>
</feature>
<accession>A0A7S4FI42</accession>
<dbReference type="GO" id="GO:0004674">
    <property type="term" value="F:protein serine/threonine kinase activity"/>
    <property type="evidence" value="ECO:0007669"/>
    <property type="project" value="TreeGrafter"/>
</dbReference>
<evidence type="ECO:0000259" key="3">
    <source>
        <dbReference type="PROSITE" id="PS50011"/>
    </source>
</evidence>
<sequence length="982" mass="110696">MFAKLKALLRGEPAATLTAADFQPASPAPPGRVTRVAPAWTSQHSMAHTNPMVYPSSMVPAHSMVVQNPLAMKSSAHTIRSPNSTFRSPNSTFRSVKSPTSSKAALTTPASKDKAKKGQASSNLLSKLKKDPFKANEHRHCLESLLRATFVILEGLWLELDPRNVGFVSLSRFAFIFSHKGMKEATEIKTWFNVPLDIAEDTIMFYEFLGLMFFWQARAGMYKDMLLDALTIQTLANGLNALVLCYRHYDFQNRKALAMIEVQHFLHDKLPEIHKMNWEPVVKQFFAGRKQIRFPQFVGLAYVILQGTDFLKRPPLRQYRYTEQMFLGHLREAFIVLEADFASLDQGRGYVPLEVFMLPSAHRFEWISAADRSHDWIKVVRCDGCMAPDPVWRCPHPNCYVYVCHSCWEQGMKSHTIPAGGAGTRLHCEAVQEMTRAVFARVDHTESGNLDFFDFLTLSFLMIRLGFEYQDFVHSAEDPVKVKKALSAIGRSVEEFDANKSGTLTLDEISMFCRKFVPSLPHEVRVPKFEHLDNWYTQLCQERGKLQLAGFLHFLYLLVRPDGKLSPEYTQPGRPQADPTRPLAEVIVHKPVLLLTELECPDTVPSTPKVLQAFRPEKLVKLCKVSDTQQIQNWRATYDGMEVQAQILMPSLSVAARARASRALELQARPHSRFVQAVLARDDQDQGVAILEPCTGGSVYGLYSKYSAKTLRRENPLAKQLQWRLALEVAEAMLDLNRAGVIHRNLCGNTVLLTGNHHVKLAHFDVATDEELCNHVVGTPGYMAPELMQGVNYGAQCDVFSYGSLLYEITHCRQPFYREPRKTQEEHFQIISTQVLSGIRPQLDSLRAPHRMLELIKACWATNPQRRPLFSDIIDVLRSMRHEFAVEDDEAPMEWPEEVLNADGLQDFEELPLDQTQGLGESILDLHQLSVPQPPANPEEEGEGDRRTSGSSGTAAPMEVEELEPTPGPHGDPVAPLPPADP</sequence>
<reference evidence="5" key="1">
    <citation type="submission" date="2021-01" db="EMBL/GenBank/DDBJ databases">
        <authorList>
            <person name="Corre E."/>
            <person name="Pelletier E."/>
            <person name="Niang G."/>
            <person name="Scheremetjew M."/>
            <person name="Finn R."/>
            <person name="Kale V."/>
            <person name="Holt S."/>
            <person name="Cochrane G."/>
            <person name="Meng A."/>
            <person name="Brown T."/>
            <person name="Cohen L."/>
        </authorList>
    </citation>
    <scope>NUCLEOTIDE SEQUENCE</scope>
    <source>
        <strain evidence="5">CCMP1594</strain>
    </source>
</reference>
<organism evidence="5">
    <name type="scientific">Eutreptiella gymnastica</name>
    <dbReference type="NCBI Taxonomy" id="73025"/>
    <lineage>
        <taxon>Eukaryota</taxon>
        <taxon>Discoba</taxon>
        <taxon>Euglenozoa</taxon>
        <taxon>Euglenida</taxon>
        <taxon>Spirocuta</taxon>
        <taxon>Euglenophyceae</taxon>
        <taxon>Eutreptiales</taxon>
        <taxon>Eutreptiaceae</taxon>
        <taxon>Eutreptiella</taxon>
    </lineage>
</organism>
<dbReference type="InterPro" id="IPR018247">
    <property type="entry name" value="EF_Hand_1_Ca_BS"/>
</dbReference>
<dbReference type="InterPro" id="IPR002048">
    <property type="entry name" value="EF_hand_dom"/>
</dbReference>
<dbReference type="InterPro" id="IPR011009">
    <property type="entry name" value="Kinase-like_dom_sf"/>
</dbReference>
<evidence type="ECO:0000256" key="2">
    <source>
        <dbReference type="SAM" id="MobiDB-lite"/>
    </source>
</evidence>
<proteinExistence type="predicted"/>
<evidence type="ECO:0000259" key="4">
    <source>
        <dbReference type="PROSITE" id="PS50222"/>
    </source>
</evidence>
<evidence type="ECO:0000256" key="1">
    <source>
        <dbReference type="ARBA" id="ARBA00022837"/>
    </source>
</evidence>
<dbReference type="PROSITE" id="PS50011">
    <property type="entry name" value="PROTEIN_KINASE_DOM"/>
    <property type="match status" value="1"/>
</dbReference>
<dbReference type="Pfam" id="PF00069">
    <property type="entry name" value="Pkinase"/>
    <property type="match status" value="1"/>
</dbReference>
<dbReference type="InterPro" id="IPR011992">
    <property type="entry name" value="EF-hand-dom_pair"/>
</dbReference>
<dbReference type="PROSITE" id="PS00018">
    <property type="entry name" value="EF_HAND_1"/>
    <property type="match status" value="1"/>
</dbReference>
<dbReference type="InterPro" id="IPR051681">
    <property type="entry name" value="Ser/Thr_Kinases-Pseudokinases"/>
</dbReference>
<feature type="domain" description="EF-hand" evidence="4">
    <location>
        <begin position="484"/>
        <end position="519"/>
    </location>
</feature>
<dbReference type="SUPFAM" id="SSF56112">
    <property type="entry name" value="Protein kinase-like (PK-like)"/>
    <property type="match status" value="1"/>
</dbReference>